<dbReference type="RefSeq" id="XP_003047056.1">
    <property type="nucleotide sequence ID" value="XM_003047010.1"/>
</dbReference>
<evidence type="ECO:0000313" key="3">
    <source>
        <dbReference type="Proteomes" id="UP000005206"/>
    </source>
</evidence>
<protein>
    <submittedName>
        <fullName evidence="2">Uncharacterized protein</fullName>
    </submittedName>
</protein>
<evidence type="ECO:0000256" key="1">
    <source>
        <dbReference type="SAM" id="MobiDB-lite"/>
    </source>
</evidence>
<reference evidence="2 3" key="1">
    <citation type="journal article" date="2009" name="PLoS Genet.">
        <title>The genome of Nectria haematococca: contribution of supernumerary chromosomes to gene expansion.</title>
        <authorList>
            <person name="Coleman J.J."/>
            <person name="Rounsley S.D."/>
            <person name="Rodriguez-Carres M."/>
            <person name="Kuo A."/>
            <person name="Wasmann C.C."/>
            <person name="Grimwood J."/>
            <person name="Schmutz J."/>
            <person name="Taga M."/>
            <person name="White G.J."/>
            <person name="Zhou S."/>
            <person name="Schwartz D.C."/>
            <person name="Freitag M."/>
            <person name="Ma L.J."/>
            <person name="Danchin E.G."/>
            <person name="Henrissat B."/>
            <person name="Coutinho P.M."/>
            <person name="Nelson D.R."/>
            <person name="Straney D."/>
            <person name="Napoli C.A."/>
            <person name="Barker B.M."/>
            <person name="Gribskov M."/>
            <person name="Rep M."/>
            <person name="Kroken S."/>
            <person name="Molnar I."/>
            <person name="Rensing C."/>
            <person name="Kennell J.C."/>
            <person name="Zamora J."/>
            <person name="Farman M.L."/>
            <person name="Selker E.U."/>
            <person name="Salamov A."/>
            <person name="Shapiro H."/>
            <person name="Pangilinan J."/>
            <person name="Lindquist E."/>
            <person name="Lamers C."/>
            <person name="Grigoriev I.V."/>
            <person name="Geiser D.M."/>
            <person name="Covert S.F."/>
            <person name="Temporini E."/>
            <person name="Vanetten H.D."/>
        </authorList>
    </citation>
    <scope>NUCLEOTIDE SEQUENCE [LARGE SCALE GENOMIC DNA]</scope>
    <source>
        <strain evidence="3">ATCC MYA-4622 / CBS 123669 / FGSC 9596 / NRRL 45880 / 77-13-4</strain>
    </source>
</reference>
<dbReference type="Proteomes" id="UP000005206">
    <property type="component" value="Chromosome 8"/>
</dbReference>
<organism evidence="2 3">
    <name type="scientific">Fusarium vanettenii (strain ATCC MYA-4622 / CBS 123669 / FGSC 9596 / NRRL 45880 / 77-13-4)</name>
    <name type="common">Fusarium solani subsp. pisi</name>
    <dbReference type="NCBI Taxonomy" id="660122"/>
    <lineage>
        <taxon>Eukaryota</taxon>
        <taxon>Fungi</taxon>
        <taxon>Dikarya</taxon>
        <taxon>Ascomycota</taxon>
        <taxon>Pezizomycotina</taxon>
        <taxon>Sordariomycetes</taxon>
        <taxon>Hypocreomycetidae</taxon>
        <taxon>Hypocreales</taxon>
        <taxon>Nectriaceae</taxon>
        <taxon>Fusarium</taxon>
        <taxon>Fusarium solani species complex</taxon>
        <taxon>Fusarium vanettenii</taxon>
    </lineage>
</organism>
<dbReference type="VEuPathDB" id="FungiDB:NECHADRAFT_83321"/>
<name>C7Z3P3_FUSV7</name>
<dbReference type="InParanoid" id="C7Z3P3"/>
<accession>C7Z3P3</accession>
<dbReference type="eggNOG" id="ENOG502RKTW">
    <property type="taxonomic scope" value="Eukaryota"/>
</dbReference>
<feature type="compositionally biased region" description="Low complexity" evidence="1">
    <location>
        <begin position="142"/>
        <end position="151"/>
    </location>
</feature>
<dbReference type="KEGG" id="nhe:NECHADRAFT_83321"/>
<dbReference type="AlphaFoldDB" id="C7Z3P3"/>
<gene>
    <name evidence="2" type="ORF">NECHADRAFT_83321</name>
</gene>
<keyword evidence="3" id="KW-1185">Reference proteome</keyword>
<sequence>MSSSNQLPPLFDHLDLDETPTLGMRRALMEVFFRHHGRFNKEMMTAAREKAEEYMCLAIYGKKKKMISEEYFEYWVDITIWNNWSTWNDLGPHATPLPEWPWLKAKPLPFDMAKGISDTYALWFLSHPPFDEPSDKDEKAAAKAPAAGSSEQPPAAANDKPEPESDAAEP</sequence>
<dbReference type="OrthoDB" id="5093989at2759"/>
<dbReference type="HOGENOM" id="CLU_1571075_0_0_1"/>
<proteinExistence type="predicted"/>
<dbReference type="GeneID" id="9678693"/>
<feature type="region of interest" description="Disordered" evidence="1">
    <location>
        <begin position="131"/>
        <end position="170"/>
    </location>
</feature>
<evidence type="ECO:0000313" key="2">
    <source>
        <dbReference type="EMBL" id="EEU41343.1"/>
    </source>
</evidence>
<dbReference type="EMBL" id="GG698909">
    <property type="protein sequence ID" value="EEU41343.1"/>
    <property type="molecule type" value="Genomic_DNA"/>
</dbReference>